<protein>
    <recommendedName>
        <fullName evidence="4">EspA-like secreted protein</fullName>
    </recommendedName>
</protein>
<dbReference type="RefSeq" id="WP_078928172.1">
    <property type="nucleotide sequence ID" value="NZ_FUXX01000006.1"/>
</dbReference>
<keyword evidence="1" id="KW-0175">Coiled coil</keyword>
<dbReference type="EMBL" id="FUXX01000006">
    <property type="protein sequence ID" value="SKA59097.1"/>
    <property type="molecule type" value="Genomic_DNA"/>
</dbReference>
<feature type="coiled-coil region" evidence="1">
    <location>
        <begin position="33"/>
        <end position="77"/>
    </location>
</feature>
<keyword evidence="3" id="KW-1185">Reference proteome</keyword>
<accession>A0A1T4V2J9</accession>
<organism evidence="2 3">
    <name type="scientific">Succinivibrio dextrinosolvens DSM 3072</name>
    <dbReference type="NCBI Taxonomy" id="1123324"/>
    <lineage>
        <taxon>Bacteria</taxon>
        <taxon>Pseudomonadati</taxon>
        <taxon>Pseudomonadota</taxon>
        <taxon>Gammaproteobacteria</taxon>
        <taxon>Aeromonadales</taxon>
        <taxon>Succinivibrionaceae</taxon>
        <taxon>Succinivibrio</taxon>
    </lineage>
</organism>
<evidence type="ECO:0000313" key="3">
    <source>
        <dbReference type="Proteomes" id="UP000242432"/>
    </source>
</evidence>
<gene>
    <name evidence="2" type="ORF">SAMN02745213_00603</name>
</gene>
<evidence type="ECO:0008006" key="4">
    <source>
        <dbReference type="Google" id="ProtNLM"/>
    </source>
</evidence>
<dbReference type="AlphaFoldDB" id="A0A1T4V2J9"/>
<sequence length="186" mass="20722">MTISVGSASYVNAIKGTEFEGMSIQMMAAMVMLEVGATKKKEAENKIAEMKAQNDRAKQLNNLLDRMNAQLGAVTKDEDDDKKKRGEILGQFYLEARALGVDTSNWEFSKYELNNGVEKYTFKGKTAEQIRAITSQIQHMAENCNSDNQTQMVKLQDFMGQYNSFVSGASDQIKNANQILQGLAKN</sequence>
<evidence type="ECO:0000256" key="1">
    <source>
        <dbReference type="SAM" id="Coils"/>
    </source>
</evidence>
<evidence type="ECO:0000313" key="2">
    <source>
        <dbReference type="EMBL" id="SKA59097.1"/>
    </source>
</evidence>
<dbReference type="Proteomes" id="UP000242432">
    <property type="component" value="Unassembled WGS sequence"/>
</dbReference>
<name>A0A1T4V2J9_9GAMM</name>
<proteinExistence type="predicted"/>
<reference evidence="3" key="1">
    <citation type="submission" date="2017-02" db="EMBL/GenBank/DDBJ databases">
        <authorList>
            <person name="Varghese N."/>
            <person name="Submissions S."/>
        </authorList>
    </citation>
    <scope>NUCLEOTIDE SEQUENCE [LARGE SCALE GENOMIC DNA]</scope>
    <source>
        <strain evidence="3">DSM 3072</strain>
    </source>
</reference>